<dbReference type="PANTHER" id="PTHR46242:SF1">
    <property type="entry name" value="ZINC FINGER CCHC DOMAIN-CONTAINING PROTEIN 9"/>
    <property type="match status" value="1"/>
</dbReference>
<dbReference type="AlphaFoldDB" id="A0A9P5X7W8"/>
<dbReference type="GO" id="GO:0006397">
    <property type="term" value="P:mRNA processing"/>
    <property type="evidence" value="ECO:0007669"/>
    <property type="project" value="UniProtKB-KW"/>
</dbReference>
<keyword evidence="1" id="KW-0507">mRNA processing</keyword>
<keyword evidence="6" id="KW-1185">Reference proteome</keyword>
<evidence type="ECO:0000256" key="1">
    <source>
        <dbReference type="ARBA" id="ARBA00022664"/>
    </source>
</evidence>
<dbReference type="Pfam" id="PF00098">
    <property type="entry name" value="zf-CCHC"/>
    <property type="match status" value="2"/>
</dbReference>
<feature type="domain" description="CCHC-type" evidence="4">
    <location>
        <begin position="142"/>
        <end position="157"/>
    </location>
</feature>
<name>A0A9P5X7W8_9AGAR</name>
<dbReference type="InterPro" id="IPR042246">
    <property type="entry name" value="ZCCHC9"/>
</dbReference>
<evidence type="ECO:0000256" key="3">
    <source>
        <dbReference type="SAM" id="MobiDB-lite"/>
    </source>
</evidence>
<dbReference type="SMART" id="SM00343">
    <property type="entry name" value="ZnF_C2HC"/>
    <property type="match status" value="4"/>
</dbReference>
<dbReference type="Gene3D" id="4.10.60.10">
    <property type="entry name" value="Zinc finger, CCHC-type"/>
    <property type="match status" value="2"/>
</dbReference>
<gene>
    <name evidence="5" type="ORF">P691DRAFT_804657</name>
</gene>
<sequence length="326" mass="35438">MTRATNFGRKRTYLEAGFGAPVEGQSAQPSEQDTAPPVEEDNTNNATPADGEPPKKKKRIRRKKPKASTEAGTVKEGGASSNGPAGEGQAGADGKEGNAPSRKALKKKKWREKEQEKKQRRLISSETRRQKRIQERFADTTCFACREKGHAAKDCPKVQTEGGASGPEAKAKVQSVGICYRCSSTRHTLSRCKKTVDESNPLPFASCFVCNGKGHLASSCPQNKGKGIYPNGGCCKLCGDKTHLAKDCGLRKQDSVDSLPLMGIDDQAGADEDDFHTFKRRRQEVEKDVKTEDTKKKMLQLKTGALSGVVKSFGATPKATKKVVYF</sequence>
<evidence type="ECO:0000259" key="4">
    <source>
        <dbReference type="PROSITE" id="PS50158"/>
    </source>
</evidence>
<organism evidence="5 6">
    <name type="scientific">Macrolepiota fuliginosa MF-IS2</name>
    <dbReference type="NCBI Taxonomy" id="1400762"/>
    <lineage>
        <taxon>Eukaryota</taxon>
        <taxon>Fungi</taxon>
        <taxon>Dikarya</taxon>
        <taxon>Basidiomycota</taxon>
        <taxon>Agaricomycotina</taxon>
        <taxon>Agaricomycetes</taxon>
        <taxon>Agaricomycetidae</taxon>
        <taxon>Agaricales</taxon>
        <taxon>Agaricineae</taxon>
        <taxon>Agaricaceae</taxon>
        <taxon>Macrolepiota</taxon>
    </lineage>
</organism>
<comment type="caution">
    <text evidence="5">The sequence shown here is derived from an EMBL/GenBank/DDBJ whole genome shotgun (WGS) entry which is preliminary data.</text>
</comment>
<dbReference type="InterPro" id="IPR036875">
    <property type="entry name" value="Znf_CCHC_sf"/>
</dbReference>
<reference evidence="5" key="1">
    <citation type="submission" date="2020-11" db="EMBL/GenBank/DDBJ databases">
        <authorList>
            <consortium name="DOE Joint Genome Institute"/>
            <person name="Ahrendt S."/>
            <person name="Riley R."/>
            <person name="Andreopoulos W."/>
            <person name="Labutti K."/>
            <person name="Pangilinan J."/>
            <person name="Ruiz-Duenas F.J."/>
            <person name="Barrasa J.M."/>
            <person name="Sanchez-Garcia M."/>
            <person name="Camarero S."/>
            <person name="Miyauchi S."/>
            <person name="Serrano A."/>
            <person name="Linde D."/>
            <person name="Babiker R."/>
            <person name="Drula E."/>
            <person name="Ayuso-Fernandez I."/>
            <person name="Pacheco R."/>
            <person name="Padilla G."/>
            <person name="Ferreira P."/>
            <person name="Barriuso J."/>
            <person name="Kellner H."/>
            <person name="Castanera R."/>
            <person name="Alfaro M."/>
            <person name="Ramirez L."/>
            <person name="Pisabarro A.G."/>
            <person name="Kuo A."/>
            <person name="Tritt A."/>
            <person name="Lipzen A."/>
            <person name="He G."/>
            <person name="Yan M."/>
            <person name="Ng V."/>
            <person name="Cullen D."/>
            <person name="Martin F."/>
            <person name="Rosso M.-N."/>
            <person name="Henrissat B."/>
            <person name="Hibbett D."/>
            <person name="Martinez A.T."/>
            <person name="Grigoriev I.V."/>
        </authorList>
    </citation>
    <scope>NUCLEOTIDE SEQUENCE</scope>
    <source>
        <strain evidence="5">MF-IS2</strain>
    </source>
</reference>
<dbReference type="GO" id="GO:0008270">
    <property type="term" value="F:zinc ion binding"/>
    <property type="evidence" value="ECO:0007669"/>
    <property type="project" value="UniProtKB-KW"/>
</dbReference>
<feature type="domain" description="CCHC-type" evidence="4">
    <location>
        <begin position="207"/>
        <end position="222"/>
    </location>
</feature>
<evidence type="ECO:0000313" key="5">
    <source>
        <dbReference type="EMBL" id="KAF9446164.1"/>
    </source>
</evidence>
<dbReference type="GO" id="GO:0005730">
    <property type="term" value="C:nucleolus"/>
    <property type="evidence" value="ECO:0007669"/>
    <property type="project" value="TreeGrafter"/>
</dbReference>
<keyword evidence="2" id="KW-0479">Metal-binding</keyword>
<evidence type="ECO:0000256" key="2">
    <source>
        <dbReference type="PROSITE-ProRule" id="PRU00047"/>
    </source>
</evidence>
<keyword evidence="2" id="KW-0862">Zinc</keyword>
<dbReference type="SUPFAM" id="SSF57756">
    <property type="entry name" value="Retrovirus zinc finger-like domains"/>
    <property type="match status" value="2"/>
</dbReference>
<dbReference type="GO" id="GO:0003676">
    <property type="term" value="F:nucleic acid binding"/>
    <property type="evidence" value="ECO:0007669"/>
    <property type="project" value="InterPro"/>
</dbReference>
<dbReference type="Proteomes" id="UP000807342">
    <property type="component" value="Unassembled WGS sequence"/>
</dbReference>
<accession>A0A9P5X7W8</accession>
<protein>
    <recommendedName>
        <fullName evidence="4">CCHC-type domain-containing protein</fullName>
    </recommendedName>
</protein>
<dbReference type="EMBL" id="MU151260">
    <property type="protein sequence ID" value="KAF9446164.1"/>
    <property type="molecule type" value="Genomic_DNA"/>
</dbReference>
<dbReference type="PANTHER" id="PTHR46242">
    <property type="entry name" value="ZINC FINGER CCHC DOMAIN-CONTAINING PROTEIN 9 ZCCHC9"/>
    <property type="match status" value="1"/>
</dbReference>
<keyword evidence="2" id="KW-0863">Zinc-finger</keyword>
<dbReference type="OrthoDB" id="3863715at2759"/>
<feature type="region of interest" description="Disordered" evidence="3">
    <location>
        <begin position="1"/>
        <end position="130"/>
    </location>
</feature>
<evidence type="ECO:0000313" key="6">
    <source>
        <dbReference type="Proteomes" id="UP000807342"/>
    </source>
</evidence>
<feature type="compositionally biased region" description="Basic residues" evidence="3">
    <location>
        <begin position="55"/>
        <end position="66"/>
    </location>
</feature>
<proteinExistence type="predicted"/>
<dbReference type="InterPro" id="IPR001878">
    <property type="entry name" value="Znf_CCHC"/>
</dbReference>
<dbReference type="PROSITE" id="PS50158">
    <property type="entry name" value="ZF_CCHC"/>
    <property type="match status" value="2"/>
</dbReference>